<evidence type="ECO:0000313" key="1">
    <source>
        <dbReference type="EMBL" id="NLF90195.1"/>
    </source>
</evidence>
<protein>
    <submittedName>
        <fullName evidence="1">Uncharacterized protein</fullName>
    </submittedName>
</protein>
<accession>A0A847HA98</accession>
<evidence type="ECO:0000313" key="2">
    <source>
        <dbReference type="Proteomes" id="UP000523614"/>
    </source>
</evidence>
<dbReference type="Proteomes" id="UP000523614">
    <property type="component" value="Unassembled WGS sequence"/>
</dbReference>
<sequence>MITLAPAIFDIYGPLSLDEDPSASDLVGQSRRVSRTATLDGGAVLADYGYTDADRTLTVMADRIAAGQWTALQRLLRDHATLTLACREGLFLGAIRQVSQSGSGIHLIFLPTEKLA</sequence>
<proteinExistence type="predicted"/>
<dbReference type="EMBL" id="JAAYYP010000074">
    <property type="protein sequence ID" value="NLF90195.1"/>
    <property type="molecule type" value="Genomic_DNA"/>
</dbReference>
<gene>
    <name evidence="1" type="ORF">GX570_02435</name>
</gene>
<reference evidence="1 2" key="1">
    <citation type="journal article" date="2020" name="Biotechnol. Biofuels">
        <title>New insights from the biogas microbiome by comprehensive genome-resolved metagenomics of nearly 1600 species originating from multiple anaerobic digesters.</title>
        <authorList>
            <person name="Campanaro S."/>
            <person name="Treu L."/>
            <person name="Rodriguez-R L.M."/>
            <person name="Kovalovszki A."/>
            <person name="Ziels R.M."/>
            <person name="Maus I."/>
            <person name="Zhu X."/>
            <person name="Kougias P.G."/>
            <person name="Basile A."/>
            <person name="Luo G."/>
            <person name="Schluter A."/>
            <person name="Konstantinidis K.T."/>
            <person name="Angelidaki I."/>
        </authorList>
    </citation>
    <scope>NUCLEOTIDE SEQUENCE [LARGE SCALE GENOMIC DNA]</scope>
    <source>
        <strain evidence="1">AS06rmzACSIP_235</strain>
    </source>
</reference>
<comment type="caution">
    <text evidence="1">The sequence shown here is derived from an EMBL/GenBank/DDBJ whole genome shotgun (WGS) entry which is preliminary data.</text>
</comment>
<organism evidence="1 2">
    <name type="scientific">Corynebacterium marinum</name>
    <dbReference type="NCBI Taxonomy" id="349751"/>
    <lineage>
        <taxon>Bacteria</taxon>
        <taxon>Bacillati</taxon>
        <taxon>Actinomycetota</taxon>
        <taxon>Actinomycetes</taxon>
        <taxon>Mycobacteriales</taxon>
        <taxon>Corynebacteriaceae</taxon>
        <taxon>Corynebacterium</taxon>
    </lineage>
</organism>
<dbReference type="AlphaFoldDB" id="A0A847HA98"/>
<name>A0A847HA98_9CORY</name>